<feature type="transmembrane region" description="Helical" evidence="1">
    <location>
        <begin position="12"/>
        <end position="31"/>
    </location>
</feature>
<gene>
    <name evidence="3" type="ORF">ENJ74_02185</name>
</gene>
<keyword evidence="1" id="KW-1133">Transmembrane helix</keyword>
<keyword evidence="1" id="KW-0472">Membrane</keyword>
<evidence type="ECO:0000256" key="1">
    <source>
        <dbReference type="SAM" id="Phobius"/>
    </source>
</evidence>
<evidence type="ECO:0000313" key="3">
    <source>
        <dbReference type="EMBL" id="HFC03658.1"/>
    </source>
</evidence>
<feature type="non-terminal residue" evidence="3">
    <location>
        <position position="166"/>
    </location>
</feature>
<dbReference type="Pfam" id="PF26365">
    <property type="entry name" value="ApoNAT_membrane"/>
    <property type="match status" value="1"/>
</dbReference>
<proteinExistence type="predicted"/>
<organism evidence="3">
    <name type="scientific">Nitratifractor salsuginis</name>
    <dbReference type="NCBI Taxonomy" id="269261"/>
    <lineage>
        <taxon>Bacteria</taxon>
        <taxon>Pseudomonadati</taxon>
        <taxon>Campylobacterota</taxon>
        <taxon>Epsilonproteobacteria</taxon>
        <taxon>Campylobacterales</taxon>
        <taxon>Sulfurovaceae</taxon>
        <taxon>Nitratifractor</taxon>
    </lineage>
</organism>
<feature type="transmembrane region" description="Helical" evidence="1">
    <location>
        <begin position="86"/>
        <end position="113"/>
    </location>
</feature>
<feature type="transmembrane region" description="Helical" evidence="1">
    <location>
        <begin position="37"/>
        <end position="53"/>
    </location>
</feature>
<feature type="transmembrane region" description="Helical" evidence="1">
    <location>
        <begin position="60"/>
        <end position="80"/>
    </location>
</feature>
<dbReference type="InterPro" id="IPR059109">
    <property type="entry name" value="Lnt_membrane_dom"/>
</dbReference>
<accession>A0A7V2WLI6</accession>
<protein>
    <recommendedName>
        <fullName evidence="2">Apolipoprotein N-acyltransferase integral membrane domain-containing protein</fullName>
    </recommendedName>
</protein>
<dbReference type="Proteomes" id="UP000885722">
    <property type="component" value="Unassembled WGS sequence"/>
</dbReference>
<feature type="domain" description="Apolipoprotein N-acyltransferase integral membrane" evidence="2">
    <location>
        <begin position="15"/>
        <end position="113"/>
    </location>
</feature>
<reference evidence="3" key="1">
    <citation type="journal article" date="2020" name="mSystems">
        <title>Genome- and Community-Level Interaction Insights into Carbon Utilization and Element Cycling Functions of Hydrothermarchaeota in Hydrothermal Sediment.</title>
        <authorList>
            <person name="Zhou Z."/>
            <person name="Liu Y."/>
            <person name="Xu W."/>
            <person name="Pan J."/>
            <person name="Luo Z.H."/>
            <person name="Li M."/>
        </authorList>
    </citation>
    <scope>NUCLEOTIDE SEQUENCE [LARGE SCALE GENOMIC DNA]</scope>
    <source>
        <strain evidence="3">HyVt-513</strain>
    </source>
</reference>
<comment type="caution">
    <text evidence="3">The sequence shown here is derived from an EMBL/GenBank/DDBJ whole genome shotgun (WGS) entry which is preliminary data.</text>
</comment>
<keyword evidence="1" id="KW-0812">Transmembrane</keyword>
<evidence type="ECO:0000259" key="2">
    <source>
        <dbReference type="Pfam" id="PF26365"/>
    </source>
</evidence>
<dbReference type="AlphaFoldDB" id="A0A7V2WLI6"/>
<sequence length="166" mass="18982">MWKKISDYFSTSILTGGLLTALAGSAFLYLAHWGLSNRLLESLLALCFFALLLSGDRRRWFWSGFFLGLLWFHWIGISFLHYGHPWAIPFVDLAIALIYGLYFWITAVIAEWIGQRIGHWTKTPSNSSSIFHLPSSILSRRKDFSVKGFIVSLRPAKNEDLIVTLL</sequence>
<name>A0A7V2WLI6_9BACT</name>
<dbReference type="EMBL" id="DRNO01000145">
    <property type="protein sequence ID" value="HFC03658.1"/>
    <property type="molecule type" value="Genomic_DNA"/>
</dbReference>